<evidence type="ECO:0000256" key="1">
    <source>
        <dbReference type="SAM" id="MobiDB-lite"/>
    </source>
</evidence>
<comment type="caution">
    <text evidence="2">The sequence shown here is derived from an EMBL/GenBank/DDBJ whole genome shotgun (WGS) entry which is preliminary data.</text>
</comment>
<reference evidence="2 3" key="1">
    <citation type="journal article" date="2020" name="bioRxiv">
        <title>Sequence and annotation of 42 cannabis genomes reveals extensive copy number variation in cannabinoid synthesis and pathogen resistance genes.</title>
        <authorList>
            <person name="Mckernan K.J."/>
            <person name="Helbert Y."/>
            <person name="Kane L.T."/>
            <person name="Ebling H."/>
            <person name="Zhang L."/>
            <person name="Liu B."/>
            <person name="Eaton Z."/>
            <person name="Mclaughlin S."/>
            <person name="Kingan S."/>
            <person name="Baybayan P."/>
            <person name="Concepcion G."/>
            <person name="Jordan M."/>
            <person name="Riva A."/>
            <person name="Barbazuk W."/>
            <person name="Harkins T."/>
        </authorList>
    </citation>
    <scope>NUCLEOTIDE SEQUENCE [LARGE SCALE GENOMIC DNA]</scope>
    <source>
        <strain evidence="3">cv. Jamaican Lion 4</strain>
        <tissue evidence="2">Leaf</tissue>
    </source>
</reference>
<accession>A0A7J6EML6</accession>
<dbReference type="AlphaFoldDB" id="A0A7J6EML6"/>
<keyword evidence="3" id="KW-1185">Reference proteome</keyword>
<evidence type="ECO:0000313" key="2">
    <source>
        <dbReference type="EMBL" id="KAF4359643.1"/>
    </source>
</evidence>
<dbReference type="InterPro" id="IPR038796">
    <property type="entry name" value="At1g76070-like"/>
</dbReference>
<dbReference type="PANTHER" id="PTHR34779:SF1">
    <property type="entry name" value="OS09G0542900 PROTEIN"/>
    <property type="match status" value="1"/>
</dbReference>
<sequence>MGKLKKKIAKLFPQAVTFTSPPPSPRKVPNALLLVSLVPAEARLRPNYGTSFDTKEPSSPKVSCLGHVTKPKIKPKSKPKECLFIKIFKGQRTRIKGGGKDHRSVVKKVPSLGLMNKFESGRGGVLSDFEWTAHLAVLGPDSENCHIEIESKKEVNLWQRRNKPGPPPPLLLQM</sequence>
<organism evidence="2 3">
    <name type="scientific">Cannabis sativa</name>
    <name type="common">Hemp</name>
    <name type="synonym">Marijuana</name>
    <dbReference type="NCBI Taxonomy" id="3483"/>
    <lineage>
        <taxon>Eukaryota</taxon>
        <taxon>Viridiplantae</taxon>
        <taxon>Streptophyta</taxon>
        <taxon>Embryophyta</taxon>
        <taxon>Tracheophyta</taxon>
        <taxon>Spermatophyta</taxon>
        <taxon>Magnoliopsida</taxon>
        <taxon>eudicotyledons</taxon>
        <taxon>Gunneridae</taxon>
        <taxon>Pentapetalae</taxon>
        <taxon>rosids</taxon>
        <taxon>fabids</taxon>
        <taxon>Rosales</taxon>
        <taxon>Cannabaceae</taxon>
        <taxon>Cannabis</taxon>
    </lineage>
</organism>
<gene>
    <name evidence="2" type="ORF">G4B88_000454</name>
</gene>
<dbReference type="EMBL" id="JAATIQ010000364">
    <property type="protein sequence ID" value="KAF4359643.1"/>
    <property type="molecule type" value="Genomic_DNA"/>
</dbReference>
<proteinExistence type="predicted"/>
<evidence type="ECO:0000313" key="3">
    <source>
        <dbReference type="Proteomes" id="UP000583929"/>
    </source>
</evidence>
<protein>
    <submittedName>
        <fullName evidence="2">Uncharacterized protein</fullName>
    </submittedName>
</protein>
<dbReference type="Proteomes" id="UP000583929">
    <property type="component" value="Unassembled WGS sequence"/>
</dbReference>
<name>A0A7J6EML6_CANSA</name>
<feature type="region of interest" description="Disordered" evidence="1">
    <location>
        <begin position="49"/>
        <end position="72"/>
    </location>
</feature>
<dbReference type="PANTHER" id="PTHR34779">
    <property type="entry name" value="OS09G0542900 PROTEIN"/>
    <property type="match status" value="1"/>
</dbReference>